<name>A0ABY4HTJ1_CHIFI</name>
<evidence type="ECO:0000256" key="1">
    <source>
        <dbReference type="ARBA" id="ARBA00006484"/>
    </source>
</evidence>
<keyword evidence="4" id="KW-1185">Reference proteome</keyword>
<dbReference type="EMBL" id="CP095855">
    <property type="protein sequence ID" value="UPK66902.1"/>
    <property type="molecule type" value="Genomic_DNA"/>
</dbReference>
<dbReference type="RefSeq" id="WP_247809099.1">
    <property type="nucleotide sequence ID" value="NZ_CP095855.1"/>
</dbReference>
<gene>
    <name evidence="3" type="ORF">MYF79_18345</name>
</gene>
<organism evidence="3 4">
    <name type="scientific">Chitinophaga filiformis</name>
    <name type="common">Myxococcus filiformis</name>
    <name type="synonym">Flexibacter filiformis</name>
    <dbReference type="NCBI Taxonomy" id="104663"/>
    <lineage>
        <taxon>Bacteria</taxon>
        <taxon>Pseudomonadati</taxon>
        <taxon>Bacteroidota</taxon>
        <taxon>Chitinophagia</taxon>
        <taxon>Chitinophagales</taxon>
        <taxon>Chitinophagaceae</taxon>
        <taxon>Chitinophaga</taxon>
    </lineage>
</organism>
<dbReference type="SUPFAM" id="SSF51735">
    <property type="entry name" value="NAD(P)-binding Rossmann-fold domains"/>
    <property type="match status" value="1"/>
</dbReference>
<evidence type="ECO:0000313" key="4">
    <source>
        <dbReference type="Proteomes" id="UP000830198"/>
    </source>
</evidence>
<accession>A0ABY4HTJ1</accession>
<dbReference type="PANTHER" id="PTHR24320:SF148">
    <property type="entry name" value="NAD(P)-BINDING ROSSMANN-FOLD SUPERFAMILY PROTEIN"/>
    <property type="match status" value="1"/>
</dbReference>
<evidence type="ECO:0000313" key="3">
    <source>
        <dbReference type="EMBL" id="UPK66902.1"/>
    </source>
</evidence>
<protein>
    <submittedName>
        <fullName evidence="3">Oxidoreductase</fullName>
    </submittedName>
</protein>
<proteinExistence type="inferred from homology"/>
<reference evidence="3 4" key="1">
    <citation type="submission" date="2022-04" db="EMBL/GenBank/DDBJ databases">
        <title>The arsenic-methylating capacity of Chitinophaga filiformis YT5 during chitin decomposition.</title>
        <authorList>
            <person name="Chen G."/>
            <person name="Liang Y."/>
        </authorList>
    </citation>
    <scope>NUCLEOTIDE SEQUENCE [LARGE SCALE GENOMIC DNA]</scope>
    <source>
        <strain evidence="3 4">YT5</strain>
    </source>
</reference>
<sequence length="340" mass="37014">MEKNKIVTLQEPIDSGFDGASTAAEVIKGIDLSGKVAIVTGGYAGIGLETTRVLSHAGATVIVPARDTEKATRALTGIARVEISPLDLMDPLAVDAFADKFLASERPLHILINNAGTMANPFTLDKRGYESQFATNHLGHFQLTVRLWPALRRANGARVVALSSWGHRYSPVVFEDLHFQQRAYDRWLAYGQSKTANVLFAVELDRRGREEGIRAFAVHPGSIADTDLKRYMSQEELQKAGVFDQDGKLILDPSRQIKTIEQGAATSVWCAVSPQLEGMGGVYCENCDISPVTTEDKTRGGNDVSKRAPAKAFGVFPYAIDPAAAARLWELSEELTGVRL</sequence>
<dbReference type="InterPro" id="IPR036291">
    <property type="entry name" value="NAD(P)-bd_dom_sf"/>
</dbReference>
<dbReference type="PRINTS" id="PR00081">
    <property type="entry name" value="GDHRDH"/>
</dbReference>
<dbReference type="PANTHER" id="PTHR24320">
    <property type="entry name" value="RETINOL DEHYDROGENASE"/>
    <property type="match status" value="1"/>
</dbReference>
<dbReference type="InterPro" id="IPR002347">
    <property type="entry name" value="SDR_fam"/>
</dbReference>
<dbReference type="Pfam" id="PF00106">
    <property type="entry name" value="adh_short"/>
    <property type="match status" value="1"/>
</dbReference>
<keyword evidence="2" id="KW-0560">Oxidoreductase</keyword>
<evidence type="ECO:0000256" key="2">
    <source>
        <dbReference type="ARBA" id="ARBA00023002"/>
    </source>
</evidence>
<dbReference type="NCBIfam" id="NF004845">
    <property type="entry name" value="PRK06196.1"/>
    <property type="match status" value="1"/>
</dbReference>
<dbReference type="Gene3D" id="3.40.50.720">
    <property type="entry name" value="NAD(P)-binding Rossmann-like Domain"/>
    <property type="match status" value="1"/>
</dbReference>
<dbReference type="Proteomes" id="UP000830198">
    <property type="component" value="Chromosome"/>
</dbReference>
<comment type="similarity">
    <text evidence="1">Belongs to the short-chain dehydrogenases/reductases (SDR) family.</text>
</comment>